<evidence type="ECO:0000313" key="2">
    <source>
        <dbReference type="Proteomes" id="UP000426027"/>
    </source>
</evidence>
<name>A0A6I6GN96_9BACT</name>
<gene>
    <name evidence="1" type="ORF">GLV81_10165</name>
</gene>
<accession>A0A6I6GN96</accession>
<sequence length="112" mass="13145">MEIENLNRQYFESLKTSDIYSNLQTLEQLIRNELDNSNDFNKTLETVLTRLNHCGHNLARLEYDSDIYRFREVWGTNYHDCGANGLQIEVISPNNVYLTWVITTQNTLADKI</sequence>
<dbReference type="KEGG" id="fls:GLV81_10165"/>
<evidence type="ECO:0000313" key="1">
    <source>
        <dbReference type="EMBL" id="QGW28412.1"/>
    </source>
</evidence>
<proteinExistence type="predicted"/>
<dbReference type="EMBL" id="CP046566">
    <property type="protein sequence ID" value="QGW28412.1"/>
    <property type="molecule type" value="Genomic_DNA"/>
</dbReference>
<dbReference type="Proteomes" id="UP000426027">
    <property type="component" value="Chromosome"/>
</dbReference>
<organism evidence="1 2">
    <name type="scientific">Phnomibacter ginsenosidimutans</name>
    <dbReference type="NCBI Taxonomy" id="2676868"/>
    <lineage>
        <taxon>Bacteria</taxon>
        <taxon>Pseudomonadati</taxon>
        <taxon>Bacteroidota</taxon>
        <taxon>Chitinophagia</taxon>
        <taxon>Chitinophagales</taxon>
        <taxon>Chitinophagaceae</taxon>
        <taxon>Phnomibacter</taxon>
    </lineage>
</organism>
<keyword evidence="2" id="KW-1185">Reference proteome</keyword>
<protein>
    <submittedName>
        <fullName evidence="1">Uncharacterized protein</fullName>
    </submittedName>
</protein>
<reference evidence="1 2" key="1">
    <citation type="submission" date="2019-11" db="EMBL/GenBank/DDBJ databases">
        <authorList>
            <person name="Im W.T."/>
        </authorList>
    </citation>
    <scope>NUCLEOTIDE SEQUENCE [LARGE SCALE GENOMIC DNA]</scope>
    <source>
        <strain evidence="1 2">SB-02</strain>
    </source>
</reference>
<dbReference type="RefSeq" id="WP_157478768.1">
    <property type="nucleotide sequence ID" value="NZ_CP046566.1"/>
</dbReference>
<dbReference type="AlphaFoldDB" id="A0A6I6GN96"/>